<evidence type="ECO:0000313" key="7">
    <source>
        <dbReference type="Proteomes" id="UP000442694"/>
    </source>
</evidence>
<comment type="caution">
    <text evidence="6">The sequence shown here is derived from an EMBL/GenBank/DDBJ whole genome shotgun (WGS) entry which is preliminary data.</text>
</comment>
<feature type="domain" description="CheW-like" evidence="5">
    <location>
        <begin position="14"/>
        <end position="154"/>
    </location>
</feature>
<dbReference type="SMART" id="SM00260">
    <property type="entry name" value="CheW"/>
    <property type="match status" value="1"/>
</dbReference>
<evidence type="ECO:0000256" key="1">
    <source>
        <dbReference type="ARBA" id="ARBA00004496"/>
    </source>
</evidence>
<dbReference type="InterPro" id="IPR036061">
    <property type="entry name" value="CheW-like_dom_sf"/>
</dbReference>
<evidence type="ECO:0000313" key="6">
    <source>
        <dbReference type="EMBL" id="KAB8033738.1"/>
    </source>
</evidence>
<dbReference type="PANTHER" id="PTHR22617">
    <property type="entry name" value="CHEMOTAXIS SENSOR HISTIDINE KINASE-RELATED"/>
    <property type="match status" value="1"/>
</dbReference>
<evidence type="ECO:0000256" key="4">
    <source>
        <dbReference type="ARBA" id="ARBA00022500"/>
    </source>
</evidence>
<sequence>MFEMTAKSNKVASEGRYLSFQLGHEIFAVEIQCVSEIIGMDKITALPDTETYVKGVINLRGNIIPIMDLRLKLHLIETQYSKQTCIIIVDTSTNKVGIIVDAVQDVLDFNCKQIDLTPEICSVSNLGIVTGIGKIQEKNVILVDMFAILASAKINFDKLRA</sequence>
<keyword evidence="7" id="KW-1185">Reference proteome</keyword>
<dbReference type="Gene3D" id="2.40.50.180">
    <property type="entry name" value="CheA-289, Domain 4"/>
    <property type="match status" value="1"/>
</dbReference>
<dbReference type="GO" id="GO:0007165">
    <property type="term" value="P:signal transduction"/>
    <property type="evidence" value="ECO:0007669"/>
    <property type="project" value="InterPro"/>
</dbReference>
<evidence type="ECO:0000259" key="5">
    <source>
        <dbReference type="PROSITE" id="PS50851"/>
    </source>
</evidence>
<dbReference type="GO" id="GO:0006935">
    <property type="term" value="P:chemotaxis"/>
    <property type="evidence" value="ECO:0007669"/>
    <property type="project" value="UniProtKB-KW"/>
</dbReference>
<dbReference type="GO" id="GO:0005829">
    <property type="term" value="C:cytosol"/>
    <property type="evidence" value="ECO:0007669"/>
    <property type="project" value="TreeGrafter"/>
</dbReference>
<dbReference type="Pfam" id="PF01584">
    <property type="entry name" value="CheW"/>
    <property type="match status" value="1"/>
</dbReference>
<dbReference type="InterPro" id="IPR002545">
    <property type="entry name" value="CheW-lke_dom"/>
</dbReference>
<dbReference type="SUPFAM" id="SSF50341">
    <property type="entry name" value="CheW-like"/>
    <property type="match status" value="1"/>
</dbReference>
<name>A0A833JG36_9BACT</name>
<reference evidence="6 7" key="1">
    <citation type="submission" date="2019-10" db="EMBL/GenBank/DDBJ databases">
        <title>New genus of Silvanigrellaceae.</title>
        <authorList>
            <person name="Pitt A."/>
            <person name="Hahn M.W."/>
        </authorList>
    </citation>
    <scope>NUCLEOTIDE SEQUENCE [LARGE SCALE GENOMIC DNA]</scope>
    <source>
        <strain evidence="6 7">33A1-SZDP</strain>
    </source>
</reference>
<comment type="subcellular location">
    <subcellularLocation>
        <location evidence="1">Cytoplasm</location>
    </subcellularLocation>
</comment>
<proteinExistence type="predicted"/>
<dbReference type="PANTHER" id="PTHR22617:SF23">
    <property type="entry name" value="CHEMOTAXIS PROTEIN CHEW"/>
    <property type="match status" value="1"/>
</dbReference>
<dbReference type="PROSITE" id="PS50851">
    <property type="entry name" value="CHEW"/>
    <property type="match status" value="1"/>
</dbReference>
<dbReference type="AlphaFoldDB" id="A0A833JG36"/>
<dbReference type="InterPro" id="IPR039315">
    <property type="entry name" value="CheW"/>
</dbReference>
<keyword evidence="3" id="KW-0963">Cytoplasm</keyword>
<dbReference type="FunFam" id="2.40.50.180:FF:000002">
    <property type="entry name" value="Chemotaxis protein CheW"/>
    <property type="match status" value="1"/>
</dbReference>
<keyword evidence="4" id="KW-0145">Chemotaxis</keyword>
<evidence type="ECO:0000256" key="2">
    <source>
        <dbReference type="ARBA" id="ARBA00021483"/>
    </source>
</evidence>
<evidence type="ECO:0000256" key="3">
    <source>
        <dbReference type="ARBA" id="ARBA00022490"/>
    </source>
</evidence>
<dbReference type="Gene3D" id="2.30.30.40">
    <property type="entry name" value="SH3 Domains"/>
    <property type="match status" value="1"/>
</dbReference>
<protein>
    <recommendedName>
        <fullName evidence="2">Chemotaxis protein CheW</fullName>
    </recommendedName>
</protein>
<organism evidence="6 7">
    <name type="scientific">Fluviispira multicolorata</name>
    <dbReference type="NCBI Taxonomy" id="2654512"/>
    <lineage>
        <taxon>Bacteria</taxon>
        <taxon>Pseudomonadati</taxon>
        <taxon>Bdellovibrionota</taxon>
        <taxon>Oligoflexia</taxon>
        <taxon>Silvanigrellales</taxon>
        <taxon>Silvanigrellaceae</taxon>
        <taxon>Fluviispira</taxon>
    </lineage>
</organism>
<gene>
    <name evidence="6" type="ORF">GCL57_03250</name>
</gene>
<dbReference type="Proteomes" id="UP000442694">
    <property type="component" value="Unassembled WGS sequence"/>
</dbReference>
<accession>A0A833JG36</accession>
<dbReference type="EMBL" id="WFLN01000004">
    <property type="protein sequence ID" value="KAB8033738.1"/>
    <property type="molecule type" value="Genomic_DNA"/>
</dbReference>